<proteinExistence type="predicted"/>
<feature type="non-terminal residue" evidence="2">
    <location>
        <position position="53"/>
    </location>
</feature>
<reference evidence="2 3" key="1">
    <citation type="submission" date="2013-11" db="EMBL/GenBank/DDBJ databases">
        <title>Genome sequencing of Stegodyphus mimosarum.</title>
        <authorList>
            <person name="Bechsgaard J."/>
        </authorList>
    </citation>
    <scope>NUCLEOTIDE SEQUENCE [LARGE SCALE GENOMIC DNA]</scope>
</reference>
<organism evidence="2 3">
    <name type="scientific">Stegodyphus mimosarum</name>
    <name type="common">African social velvet spider</name>
    <dbReference type="NCBI Taxonomy" id="407821"/>
    <lineage>
        <taxon>Eukaryota</taxon>
        <taxon>Metazoa</taxon>
        <taxon>Ecdysozoa</taxon>
        <taxon>Arthropoda</taxon>
        <taxon>Chelicerata</taxon>
        <taxon>Arachnida</taxon>
        <taxon>Araneae</taxon>
        <taxon>Araneomorphae</taxon>
        <taxon>Entelegynae</taxon>
        <taxon>Eresoidea</taxon>
        <taxon>Eresidae</taxon>
        <taxon>Stegodyphus</taxon>
    </lineage>
</organism>
<sequence>MKKVILISFRYWQAVWFMIMKSKFFDNFIIFCMNSSIAFTFIIPTAPPMNFIL</sequence>
<accession>A0A087UT18</accession>
<dbReference type="AlphaFoldDB" id="A0A087UT18"/>
<gene>
    <name evidence="2" type="ORF">X975_16610</name>
</gene>
<feature type="transmembrane region" description="Helical" evidence="1">
    <location>
        <begin position="28"/>
        <end position="46"/>
    </location>
</feature>
<keyword evidence="1" id="KW-0812">Transmembrane</keyword>
<dbReference type="EMBL" id="KK121463">
    <property type="protein sequence ID" value="KFM80507.1"/>
    <property type="molecule type" value="Genomic_DNA"/>
</dbReference>
<name>A0A087UT18_STEMI</name>
<keyword evidence="3" id="KW-1185">Reference proteome</keyword>
<evidence type="ECO:0000256" key="1">
    <source>
        <dbReference type="SAM" id="Phobius"/>
    </source>
</evidence>
<evidence type="ECO:0000313" key="2">
    <source>
        <dbReference type="EMBL" id="KFM80507.1"/>
    </source>
</evidence>
<dbReference type="Proteomes" id="UP000054359">
    <property type="component" value="Unassembled WGS sequence"/>
</dbReference>
<keyword evidence="1" id="KW-0472">Membrane</keyword>
<keyword evidence="1" id="KW-1133">Transmembrane helix</keyword>
<protein>
    <submittedName>
        <fullName evidence="2">Uncharacterized protein</fullName>
    </submittedName>
</protein>
<evidence type="ECO:0000313" key="3">
    <source>
        <dbReference type="Proteomes" id="UP000054359"/>
    </source>
</evidence>